<name>A0A6M3A3B7_9CAUD</name>
<reference evidence="1 2" key="1">
    <citation type="submission" date="2019-10" db="EMBL/GenBank/DDBJ databases">
        <title>Complete genomic sequence of the Vibrio alginolyticus prophage vB_ ValM-yong1.</title>
        <authorList>
            <person name="Li D."/>
            <person name="Qin W."/>
            <person name="Tong Y."/>
            <person name="Lin W."/>
            <person name="Xu L."/>
        </authorList>
    </citation>
    <scope>NUCLEOTIDE SEQUENCE [LARGE SCALE GENOMIC DNA]</scope>
</reference>
<organism evidence="1 2">
    <name type="scientific">Vibrio phage vB_ValM-yong1</name>
    <dbReference type="NCBI Taxonomy" id="2660715"/>
    <lineage>
        <taxon>Viruses</taxon>
        <taxon>Duplodnaviria</taxon>
        <taxon>Heunggongvirae</taxon>
        <taxon>Uroviricota</taxon>
        <taxon>Caudoviricetes</taxon>
        <taxon>Peduoviridae</taxon>
        <taxon>Yongunavirus</taxon>
        <taxon>Yongunavirus yong1</taxon>
    </lineage>
</organism>
<proteinExistence type="predicted"/>
<dbReference type="RefSeq" id="YP_009885046.1">
    <property type="nucleotide sequence ID" value="NC_049477.1"/>
</dbReference>
<dbReference type="EMBL" id="MN563793">
    <property type="protein sequence ID" value="QGF21284.1"/>
    <property type="molecule type" value="Genomic_DNA"/>
</dbReference>
<protein>
    <submittedName>
        <fullName evidence="1">Thiamine pyrophosphokinase, catalytic domain</fullName>
    </submittedName>
</protein>
<dbReference type="Proteomes" id="UP000500880">
    <property type="component" value="Segment"/>
</dbReference>
<keyword evidence="1" id="KW-0808">Transferase</keyword>
<evidence type="ECO:0000313" key="1">
    <source>
        <dbReference type="EMBL" id="QGF21284.1"/>
    </source>
</evidence>
<accession>A0A6M3A3B7</accession>
<dbReference type="KEGG" id="vg:55814419"/>
<keyword evidence="1" id="KW-0418">Kinase</keyword>
<evidence type="ECO:0000313" key="2">
    <source>
        <dbReference type="Proteomes" id="UP000500880"/>
    </source>
</evidence>
<sequence>MEYAAIMLCPDGGVVRHEDTQEVANVMVGDFESLDQAIEQACISLSCTHLTKGVLSKGNGKGGFMLVTTQELEAV</sequence>
<dbReference type="GO" id="GO:0016301">
    <property type="term" value="F:kinase activity"/>
    <property type="evidence" value="ECO:0007669"/>
    <property type="project" value="UniProtKB-KW"/>
</dbReference>
<keyword evidence="2" id="KW-1185">Reference proteome</keyword>
<dbReference type="GeneID" id="55814419"/>